<comment type="caution">
    <text evidence="1">The sequence shown here is derived from an EMBL/GenBank/DDBJ whole genome shotgun (WGS) entry which is preliminary data.</text>
</comment>
<evidence type="ECO:0000313" key="2">
    <source>
        <dbReference type="Proteomes" id="UP000256838"/>
    </source>
</evidence>
<sequence length="283" mass="31362">MRTLQRDLAPPPVVVAPFVETDWLYHVTSMTIARSIKRGGIQSAFRRTGSIAPDPNGSFALDRVNRINAAIEGRIMKYLVVCLANANSGDAWRDAVMAYTPFVHAATGSNDDYMSLSALEDAALSRFGKQIQGDKFTLKPKGTVGIAKKPGTIALRDTLVGNPDHYLTKLAIQCANYDFGVEAAITACHVYFLNTALERLIFEGGYKDYTKLRSPSSIVVLRVRRVDVVGLEQDMADFRALRTKSDVPAARLEILVGTAIHTEFKRLDVRSRSDNWIPLTQWE</sequence>
<proteinExistence type="predicted"/>
<keyword evidence="2" id="KW-1185">Reference proteome</keyword>
<dbReference type="EMBL" id="QRGA01000008">
    <property type="protein sequence ID" value="RDU98026.1"/>
    <property type="molecule type" value="Genomic_DNA"/>
</dbReference>
<evidence type="ECO:0000313" key="1">
    <source>
        <dbReference type="EMBL" id="RDU98026.1"/>
    </source>
</evidence>
<accession>A0A3D8JZF0</accession>
<name>A0A3D8JZF0_9BURK</name>
<reference evidence="1 2" key="1">
    <citation type="submission" date="2018-08" db="EMBL/GenBank/DDBJ databases">
        <title>Paraburkholderia sp. DHOM06 isolated from forest soil.</title>
        <authorList>
            <person name="Gao Z.-H."/>
            <person name="Qiu L.-H."/>
        </authorList>
    </citation>
    <scope>NUCLEOTIDE SEQUENCE [LARGE SCALE GENOMIC DNA]</scope>
    <source>
        <strain evidence="1 2">DHOM06</strain>
    </source>
</reference>
<dbReference type="AlphaFoldDB" id="A0A3D8JZF0"/>
<protein>
    <submittedName>
        <fullName evidence="1">Uncharacterized protein</fullName>
    </submittedName>
</protein>
<dbReference type="Proteomes" id="UP000256838">
    <property type="component" value="Unassembled WGS sequence"/>
</dbReference>
<organism evidence="1 2">
    <name type="scientific">Trinickia dinghuensis</name>
    <dbReference type="NCBI Taxonomy" id="2291023"/>
    <lineage>
        <taxon>Bacteria</taxon>
        <taxon>Pseudomonadati</taxon>
        <taxon>Pseudomonadota</taxon>
        <taxon>Betaproteobacteria</taxon>
        <taxon>Burkholderiales</taxon>
        <taxon>Burkholderiaceae</taxon>
        <taxon>Trinickia</taxon>
    </lineage>
</organism>
<gene>
    <name evidence="1" type="ORF">DWV00_16010</name>
</gene>